<dbReference type="InterPro" id="IPR054566">
    <property type="entry name" value="ManC/GMP-like_b-helix"/>
</dbReference>
<dbReference type="PANTHER" id="PTHR46390">
    <property type="entry name" value="MANNOSE-1-PHOSPHATE GUANYLYLTRANSFERASE"/>
    <property type="match status" value="1"/>
</dbReference>
<dbReference type="Pfam" id="PF00483">
    <property type="entry name" value="NTP_transferase"/>
    <property type="match status" value="1"/>
</dbReference>
<keyword evidence="6" id="KW-0342">GTP-binding</keyword>
<dbReference type="GO" id="GO:0009298">
    <property type="term" value="P:GDP-mannose biosynthetic process"/>
    <property type="evidence" value="ECO:0007669"/>
    <property type="project" value="TreeGrafter"/>
</dbReference>
<dbReference type="GO" id="GO:0004475">
    <property type="term" value="F:mannose-1-phosphate guanylyltransferase (GTP) activity"/>
    <property type="evidence" value="ECO:0007669"/>
    <property type="project" value="UniProtKB-EC"/>
</dbReference>
<organism evidence="12 13">
    <name type="scientific">Caenispirillum bisanense</name>
    <dbReference type="NCBI Taxonomy" id="414052"/>
    <lineage>
        <taxon>Bacteria</taxon>
        <taxon>Pseudomonadati</taxon>
        <taxon>Pseudomonadota</taxon>
        <taxon>Alphaproteobacteria</taxon>
        <taxon>Rhodospirillales</taxon>
        <taxon>Novispirillaceae</taxon>
        <taxon>Caenispirillum</taxon>
    </lineage>
</organism>
<dbReference type="InterPro" id="IPR006375">
    <property type="entry name" value="Man1P_GuaTrfase/Man6P_Isoase"/>
</dbReference>
<dbReference type="Proteomes" id="UP000219621">
    <property type="component" value="Unassembled WGS sequence"/>
</dbReference>
<dbReference type="GO" id="GO:0000271">
    <property type="term" value="P:polysaccharide biosynthetic process"/>
    <property type="evidence" value="ECO:0007669"/>
    <property type="project" value="InterPro"/>
</dbReference>
<sequence length="489" mass="52580">MPASAPIPTSSIVPVILSGGNGTRLWPLSRETYPKQLLPLVGPESMLQQTARRAAAIAPPLVVCSDAHRFLIAEQLRQAGTPPAALVIEPVGRNTAPAVACAALMAVERDPQARLLVMPSDHRVRDGAAFARAVEQAAATPADLVCFGVPATRPHTGYGYIELGEPVGEAGARRIVRFTEKPDMATAESFVAGGRHAWNAGIFLFRAGRILDELAARRPEMLDLCRAAVAQARVDLDFVRLAPEPFTAITGESIDYAVMEHVDDAAVVALDAGWSDIGSWSALHEESDQDPSGNTLVGDVLAIDCRDSYVRSEKPLVATVGLAGVTVIATDDAVLVADASRDQEVKAVVALLQAQGRKEAAAHSRVHRPWGWFQSIDAGPRYQVKHILVKPGESISLQMHHHRSEHWVVVEGTAEVTRGDDVFLVRENESTYIKAGVVHRLHNPGRLPLRLIEVQSGAYLGEDDIVRLEDAYGRLPPGLVRPAAAEVGE</sequence>
<accession>A0A286GUB6</accession>
<dbReference type="FunFam" id="3.90.550.10:FF:000046">
    <property type="entry name" value="Mannose-1-phosphate guanylyltransferase (GDP)"/>
    <property type="match status" value="1"/>
</dbReference>
<reference evidence="12 13" key="1">
    <citation type="submission" date="2017-09" db="EMBL/GenBank/DDBJ databases">
        <authorList>
            <person name="Ehlers B."/>
            <person name="Leendertz F.H."/>
        </authorList>
    </citation>
    <scope>NUCLEOTIDE SEQUENCE [LARGE SCALE GENOMIC DNA]</scope>
    <source>
        <strain evidence="12 13">USBA 140</strain>
    </source>
</reference>
<keyword evidence="13" id="KW-1185">Reference proteome</keyword>
<dbReference type="Gene3D" id="2.60.120.10">
    <property type="entry name" value="Jelly Rolls"/>
    <property type="match status" value="1"/>
</dbReference>
<dbReference type="CDD" id="cd02213">
    <property type="entry name" value="cupin_PMI_typeII_C"/>
    <property type="match status" value="1"/>
</dbReference>
<dbReference type="CDD" id="cd02509">
    <property type="entry name" value="GDP-M1P_Guanylyltransferase"/>
    <property type="match status" value="1"/>
</dbReference>
<dbReference type="EMBL" id="OCNJ01000008">
    <property type="protein sequence ID" value="SOD99157.1"/>
    <property type="molecule type" value="Genomic_DNA"/>
</dbReference>
<dbReference type="InterPro" id="IPR005835">
    <property type="entry name" value="NTP_transferase_dom"/>
</dbReference>
<gene>
    <name evidence="12" type="ORF">SAMN05421508_108239</name>
</gene>
<dbReference type="NCBIfam" id="TIGR01479">
    <property type="entry name" value="GMP_PMI"/>
    <property type="match status" value="1"/>
</dbReference>
<feature type="domain" description="MannoseP isomerase/GMP-like beta-helix" evidence="11">
    <location>
        <begin position="298"/>
        <end position="350"/>
    </location>
</feature>
<dbReference type="OrthoDB" id="9806359at2"/>
<evidence type="ECO:0000256" key="2">
    <source>
        <dbReference type="ARBA" id="ARBA00012387"/>
    </source>
</evidence>
<dbReference type="GO" id="GO:0005525">
    <property type="term" value="F:GTP binding"/>
    <property type="evidence" value="ECO:0007669"/>
    <property type="project" value="UniProtKB-KW"/>
</dbReference>
<dbReference type="GO" id="GO:0016853">
    <property type="term" value="F:isomerase activity"/>
    <property type="evidence" value="ECO:0007669"/>
    <property type="project" value="UniProtKB-KW"/>
</dbReference>
<evidence type="ECO:0000256" key="4">
    <source>
        <dbReference type="ARBA" id="ARBA00022695"/>
    </source>
</evidence>
<protein>
    <recommendedName>
        <fullName evidence="2">mannose-1-phosphate guanylyltransferase</fullName>
        <ecNumber evidence="2">2.7.7.13</ecNumber>
    </recommendedName>
</protein>
<evidence type="ECO:0000313" key="12">
    <source>
        <dbReference type="EMBL" id="SOD99157.1"/>
    </source>
</evidence>
<dbReference type="InterPro" id="IPR014710">
    <property type="entry name" value="RmlC-like_jellyroll"/>
</dbReference>
<evidence type="ECO:0000256" key="8">
    <source>
        <dbReference type="RuleBase" id="RU004190"/>
    </source>
</evidence>
<evidence type="ECO:0000259" key="9">
    <source>
        <dbReference type="Pfam" id="PF00483"/>
    </source>
</evidence>
<feature type="domain" description="Mannose-6-phosphate isomerase type II C-terminal" evidence="10">
    <location>
        <begin position="356"/>
        <end position="470"/>
    </location>
</feature>
<dbReference type="InterPro" id="IPR049577">
    <property type="entry name" value="GMPP_N"/>
</dbReference>
<feature type="domain" description="Nucleotidyl transferase" evidence="9">
    <location>
        <begin position="14"/>
        <end position="290"/>
    </location>
</feature>
<dbReference type="EC" id="2.7.7.13" evidence="2"/>
<dbReference type="FunFam" id="2.60.120.10:FF:000032">
    <property type="entry name" value="Mannose-1-phosphate guanylyltransferase/mannose-6-phosphate isomerase"/>
    <property type="match status" value="1"/>
</dbReference>
<dbReference type="InterPro" id="IPR051161">
    <property type="entry name" value="Mannose-6P_isomerase_type2"/>
</dbReference>
<dbReference type="InterPro" id="IPR029044">
    <property type="entry name" value="Nucleotide-diphossugar_trans"/>
</dbReference>
<evidence type="ECO:0000256" key="6">
    <source>
        <dbReference type="ARBA" id="ARBA00023134"/>
    </source>
</evidence>
<dbReference type="SUPFAM" id="SSF51182">
    <property type="entry name" value="RmlC-like cupins"/>
    <property type="match status" value="1"/>
</dbReference>
<evidence type="ECO:0000259" key="10">
    <source>
        <dbReference type="Pfam" id="PF01050"/>
    </source>
</evidence>
<dbReference type="SUPFAM" id="SSF53448">
    <property type="entry name" value="Nucleotide-diphospho-sugar transferases"/>
    <property type="match status" value="1"/>
</dbReference>
<dbReference type="InterPro" id="IPR011051">
    <property type="entry name" value="RmlC_Cupin_sf"/>
</dbReference>
<dbReference type="AlphaFoldDB" id="A0A286GUB6"/>
<evidence type="ECO:0000259" key="11">
    <source>
        <dbReference type="Pfam" id="PF22640"/>
    </source>
</evidence>
<keyword evidence="12" id="KW-0413">Isomerase</keyword>
<keyword evidence="4 12" id="KW-0548">Nucleotidyltransferase</keyword>
<keyword evidence="3 12" id="KW-0808">Transferase</keyword>
<evidence type="ECO:0000256" key="1">
    <source>
        <dbReference type="ARBA" id="ARBA00006115"/>
    </source>
</evidence>
<evidence type="ECO:0000256" key="5">
    <source>
        <dbReference type="ARBA" id="ARBA00022741"/>
    </source>
</evidence>
<comment type="catalytic activity">
    <reaction evidence="7">
        <text>alpha-D-mannose 1-phosphate + GTP + H(+) = GDP-alpha-D-mannose + diphosphate</text>
        <dbReference type="Rhea" id="RHEA:15229"/>
        <dbReference type="ChEBI" id="CHEBI:15378"/>
        <dbReference type="ChEBI" id="CHEBI:33019"/>
        <dbReference type="ChEBI" id="CHEBI:37565"/>
        <dbReference type="ChEBI" id="CHEBI:57527"/>
        <dbReference type="ChEBI" id="CHEBI:58409"/>
        <dbReference type="EC" id="2.7.7.13"/>
    </reaction>
</comment>
<name>A0A286GUB6_9PROT</name>
<comment type="similarity">
    <text evidence="1 8">Belongs to the mannose-6-phosphate isomerase type 2 family.</text>
</comment>
<dbReference type="Gene3D" id="3.90.550.10">
    <property type="entry name" value="Spore Coat Polysaccharide Biosynthesis Protein SpsA, Chain A"/>
    <property type="match status" value="1"/>
</dbReference>
<dbReference type="RefSeq" id="WP_097280628.1">
    <property type="nucleotide sequence ID" value="NZ_OCNJ01000008.1"/>
</dbReference>
<proteinExistence type="inferred from homology"/>
<evidence type="ECO:0000256" key="7">
    <source>
        <dbReference type="ARBA" id="ARBA00047343"/>
    </source>
</evidence>
<evidence type="ECO:0000256" key="3">
    <source>
        <dbReference type="ARBA" id="ARBA00022679"/>
    </source>
</evidence>
<dbReference type="Pfam" id="PF22640">
    <property type="entry name" value="ManC_GMP_beta-helix"/>
    <property type="match status" value="1"/>
</dbReference>
<dbReference type="PANTHER" id="PTHR46390:SF1">
    <property type="entry name" value="MANNOSE-1-PHOSPHATE GUANYLYLTRANSFERASE"/>
    <property type="match status" value="1"/>
</dbReference>
<keyword evidence="5" id="KW-0547">Nucleotide-binding</keyword>
<dbReference type="InterPro" id="IPR001538">
    <property type="entry name" value="Man6P_isomerase-2_C"/>
</dbReference>
<dbReference type="Pfam" id="PF01050">
    <property type="entry name" value="MannoseP_isomer"/>
    <property type="match status" value="1"/>
</dbReference>
<evidence type="ECO:0000313" key="13">
    <source>
        <dbReference type="Proteomes" id="UP000219621"/>
    </source>
</evidence>